<evidence type="ECO:0000259" key="8">
    <source>
        <dbReference type="PROSITE" id="PS50249"/>
    </source>
</evidence>
<dbReference type="PROSITE" id="PS01302">
    <property type="entry name" value="UPF0758"/>
    <property type="match status" value="1"/>
</dbReference>
<reference evidence="9 10" key="1">
    <citation type="journal article" date="2016" name="Nat. Commun.">
        <title>Thousands of microbial genomes shed light on interconnected biogeochemical processes in an aquifer system.</title>
        <authorList>
            <person name="Anantharaman K."/>
            <person name="Brown C.T."/>
            <person name="Hug L.A."/>
            <person name="Sharon I."/>
            <person name="Castelle C.J."/>
            <person name="Probst A.J."/>
            <person name="Thomas B.C."/>
            <person name="Singh A."/>
            <person name="Wilkins M.J."/>
            <person name="Karaoz U."/>
            <person name="Brodie E.L."/>
            <person name="Williams K.H."/>
            <person name="Hubbard S.S."/>
            <person name="Banfield J.F."/>
        </authorList>
    </citation>
    <scope>NUCLEOTIDE SEQUENCE [LARGE SCALE GENOMIC DNA]</scope>
</reference>
<gene>
    <name evidence="9" type="ORF">A2074_06875</name>
</gene>
<dbReference type="Gene3D" id="3.40.140.10">
    <property type="entry name" value="Cytidine Deaminase, domain 2"/>
    <property type="match status" value="1"/>
</dbReference>
<dbReference type="EMBL" id="MELI01000063">
    <property type="protein sequence ID" value="OFW33577.1"/>
    <property type="molecule type" value="Genomic_DNA"/>
</dbReference>
<dbReference type="SUPFAM" id="SSF47781">
    <property type="entry name" value="RuvA domain 2-like"/>
    <property type="match status" value="1"/>
</dbReference>
<evidence type="ECO:0000256" key="3">
    <source>
        <dbReference type="ARBA" id="ARBA00022723"/>
    </source>
</evidence>
<evidence type="ECO:0000256" key="6">
    <source>
        <dbReference type="ARBA" id="ARBA00023049"/>
    </source>
</evidence>
<dbReference type="NCBIfam" id="NF000642">
    <property type="entry name" value="PRK00024.1"/>
    <property type="match status" value="1"/>
</dbReference>
<dbReference type="InterPro" id="IPR020891">
    <property type="entry name" value="UPF0758_CS"/>
</dbReference>
<name>A0A1F2UKP9_9ACTN</name>
<dbReference type="Pfam" id="PF20582">
    <property type="entry name" value="UPF0758_N"/>
    <property type="match status" value="1"/>
</dbReference>
<dbReference type="AlphaFoldDB" id="A0A1F2UKP9"/>
<dbReference type="PANTHER" id="PTHR30471:SF3">
    <property type="entry name" value="UPF0758 PROTEIN YEES-RELATED"/>
    <property type="match status" value="1"/>
</dbReference>
<dbReference type="CDD" id="cd08071">
    <property type="entry name" value="MPN_DUF2466"/>
    <property type="match status" value="1"/>
</dbReference>
<dbReference type="InterPro" id="IPR046778">
    <property type="entry name" value="UPF0758_N"/>
</dbReference>
<comment type="similarity">
    <text evidence="1 7">Belongs to the UPF0758 family.</text>
</comment>
<sequence length="235" mass="25502">MEGLLTERDAHLTIKQLPPELRPRERLVRYGAGSLSNAELLAIVLGTGTKNRTSLQLSAKLLVSFETLGTISSSTVEELCDIDGIGEAKAAKLLASLELGKRVCMASPSEKSAIGSPQDVADLLMGEMRYLDREHFKALVLDTKHQVLRVIDISIGSLNSSIVHPRELYKKVIRHNGAAVIVAHNHPSGDPTPSPEDIAVTKRLVEAGTLLGVELLDHVILGDGRFVSLKEYDLM</sequence>
<dbReference type="GO" id="GO:0046872">
    <property type="term" value="F:metal ion binding"/>
    <property type="evidence" value="ECO:0007669"/>
    <property type="project" value="UniProtKB-KW"/>
</dbReference>
<keyword evidence="5" id="KW-0862">Zinc</keyword>
<evidence type="ECO:0000256" key="7">
    <source>
        <dbReference type="RuleBase" id="RU003797"/>
    </source>
</evidence>
<dbReference type="GO" id="GO:0008237">
    <property type="term" value="F:metallopeptidase activity"/>
    <property type="evidence" value="ECO:0007669"/>
    <property type="project" value="UniProtKB-KW"/>
</dbReference>
<keyword evidence="3" id="KW-0479">Metal-binding</keyword>
<accession>A0A1F2UKP9</accession>
<evidence type="ECO:0000256" key="5">
    <source>
        <dbReference type="ARBA" id="ARBA00022833"/>
    </source>
</evidence>
<dbReference type="Gene3D" id="1.10.150.20">
    <property type="entry name" value="5' to 3' exonuclease, C-terminal subdomain"/>
    <property type="match status" value="1"/>
</dbReference>
<dbReference type="Pfam" id="PF04002">
    <property type="entry name" value="RadC"/>
    <property type="match status" value="1"/>
</dbReference>
<evidence type="ECO:0000256" key="2">
    <source>
        <dbReference type="ARBA" id="ARBA00022670"/>
    </source>
</evidence>
<dbReference type="Proteomes" id="UP000178086">
    <property type="component" value="Unassembled WGS sequence"/>
</dbReference>
<dbReference type="GO" id="GO:0006508">
    <property type="term" value="P:proteolysis"/>
    <property type="evidence" value="ECO:0007669"/>
    <property type="project" value="UniProtKB-KW"/>
</dbReference>
<evidence type="ECO:0000313" key="10">
    <source>
        <dbReference type="Proteomes" id="UP000178086"/>
    </source>
</evidence>
<dbReference type="PANTHER" id="PTHR30471">
    <property type="entry name" value="DNA REPAIR PROTEIN RADC"/>
    <property type="match status" value="1"/>
</dbReference>
<dbReference type="InterPro" id="IPR010994">
    <property type="entry name" value="RuvA_2-like"/>
</dbReference>
<dbReference type="PROSITE" id="PS50249">
    <property type="entry name" value="MPN"/>
    <property type="match status" value="1"/>
</dbReference>
<evidence type="ECO:0000256" key="4">
    <source>
        <dbReference type="ARBA" id="ARBA00022801"/>
    </source>
</evidence>
<comment type="caution">
    <text evidence="9">The sequence shown here is derived from an EMBL/GenBank/DDBJ whole genome shotgun (WGS) entry which is preliminary data.</text>
</comment>
<proteinExistence type="inferred from homology"/>
<evidence type="ECO:0000313" key="9">
    <source>
        <dbReference type="EMBL" id="OFW33577.1"/>
    </source>
</evidence>
<protein>
    <recommendedName>
        <fullName evidence="8">MPN domain-containing protein</fullName>
    </recommendedName>
</protein>
<dbReference type="InterPro" id="IPR001405">
    <property type="entry name" value="UPF0758"/>
</dbReference>
<dbReference type="InterPro" id="IPR037518">
    <property type="entry name" value="MPN"/>
</dbReference>
<evidence type="ECO:0000256" key="1">
    <source>
        <dbReference type="ARBA" id="ARBA00010243"/>
    </source>
</evidence>
<feature type="domain" description="MPN" evidence="8">
    <location>
        <begin position="113"/>
        <end position="235"/>
    </location>
</feature>
<organism evidence="9 10">
    <name type="scientific">Candidatus Aquicultor primus</name>
    <dbReference type="NCBI Taxonomy" id="1797195"/>
    <lineage>
        <taxon>Bacteria</taxon>
        <taxon>Bacillati</taxon>
        <taxon>Actinomycetota</taxon>
        <taxon>Candidatus Aquicultoria</taxon>
        <taxon>Candidatus Aquicultorales</taxon>
        <taxon>Candidatus Aquicultoraceae</taxon>
        <taxon>Candidatus Aquicultor</taxon>
    </lineage>
</organism>
<dbReference type="NCBIfam" id="TIGR00608">
    <property type="entry name" value="radc"/>
    <property type="match status" value="1"/>
</dbReference>
<keyword evidence="6" id="KW-0482">Metalloprotease</keyword>
<keyword evidence="2" id="KW-0645">Protease</keyword>
<keyword evidence="4" id="KW-0378">Hydrolase</keyword>
<dbReference type="InterPro" id="IPR025657">
    <property type="entry name" value="RadC_JAB"/>
</dbReference>